<dbReference type="PRINTS" id="PR00111">
    <property type="entry name" value="ABHYDROLASE"/>
</dbReference>
<evidence type="ECO:0000259" key="1">
    <source>
        <dbReference type="Pfam" id="PF00561"/>
    </source>
</evidence>
<dbReference type="EMBL" id="JAVREJ010000031">
    <property type="protein sequence ID" value="MDT0353416.1"/>
    <property type="molecule type" value="Genomic_DNA"/>
</dbReference>
<evidence type="ECO:0000313" key="3">
    <source>
        <dbReference type="Proteomes" id="UP001183202"/>
    </source>
</evidence>
<evidence type="ECO:0000313" key="2">
    <source>
        <dbReference type="EMBL" id="MDT0353416.1"/>
    </source>
</evidence>
<accession>A0ABU2NI31</accession>
<dbReference type="InterPro" id="IPR050228">
    <property type="entry name" value="Carboxylesterase_BioH"/>
</dbReference>
<dbReference type="Pfam" id="PF00561">
    <property type="entry name" value="Abhydrolase_1"/>
    <property type="match status" value="1"/>
</dbReference>
<feature type="domain" description="AB hydrolase-1" evidence="1">
    <location>
        <begin position="38"/>
        <end position="140"/>
    </location>
</feature>
<dbReference type="PANTHER" id="PTHR43194">
    <property type="entry name" value="HYDROLASE ALPHA/BETA FOLD FAMILY"/>
    <property type="match status" value="1"/>
</dbReference>
<reference evidence="3" key="1">
    <citation type="submission" date="2023-07" db="EMBL/GenBank/DDBJ databases">
        <title>30 novel species of actinomycetes from the DSMZ collection.</title>
        <authorList>
            <person name="Nouioui I."/>
        </authorList>
    </citation>
    <scope>NUCLEOTIDE SEQUENCE [LARGE SCALE GENOMIC DNA]</scope>
    <source>
        <strain evidence="3">DSM 45834</strain>
    </source>
</reference>
<dbReference type="SUPFAM" id="SSF53474">
    <property type="entry name" value="alpha/beta-Hydrolases"/>
    <property type="match status" value="1"/>
</dbReference>
<dbReference type="PANTHER" id="PTHR43194:SF2">
    <property type="entry name" value="PEROXISOMAL MEMBRANE PROTEIN LPX1"/>
    <property type="match status" value="1"/>
</dbReference>
<dbReference type="Proteomes" id="UP001183202">
    <property type="component" value="Unassembled WGS sequence"/>
</dbReference>
<name>A0ABU2NI31_9PSEU</name>
<dbReference type="InterPro" id="IPR000073">
    <property type="entry name" value="AB_hydrolase_1"/>
</dbReference>
<keyword evidence="3" id="KW-1185">Reference proteome</keyword>
<protein>
    <submittedName>
        <fullName evidence="2">Alpha/beta hydrolase</fullName>
    </submittedName>
</protein>
<keyword evidence="2" id="KW-0378">Hydrolase</keyword>
<dbReference type="RefSeq" id="WP_311559930.1">
    <property type="nucleotide sequence ID" value="NZ_JAVREJ010000031.1"/>
</dbReference>
<proteinExistence type="predicted"/>
<dbReference type="GO" id="GO:0016787">
    <property type="term" value="F:hydrolase activity"/>
    <property type="evidence" value="ECO:0007669"/>
    <property type="project" value="UniProtKB-KW"/>
</dbReference>
<sequence length="288" mass="30649">MTTTSTTSTTSSTATVHGRVDVGDAQLEYWERGPRDAPPVLLVHGGVFGEWFRPMFDEPALDGFRLVRVHRAGYGASSRPRTHVTLADHARQCCRLLRELGIERVHWIGHSSSGCIGLQAALDEPDLVAGLVLLEPAPKPAGPAAEVLGREVIGPTMAAVGAADFALATDTFLRGVDGPGYRDAIAARLGDDAFARIERDASFFFTDEMRATHEWNFDIEQALRINAPTLIVTGGDSAGVTQVYDQTATLLAGMLPAARRDVLPGVSHSMPLQDPSGVARLVAAAVSG</sequence>
<gene>
    <name evidence="2" type="ORF">RM445_28315</name>
</gene>
<comment type="caution">
    <text evidence="2">The sequence shown here is derived from an EMBL/GenBank/DDBJ whole genome shotgun (WGS) entry which is preliminary data.</text>
</comment>
<dbReference type="InterPro" id="IPR029058">
    <property type="entry name" value="AB_hydrolase_fold"/>
</dbReference>
<organism evidence="2 3">
    <name type="scientific">Pseudonocardia charpentierae</name>
    <dbReference type="NCBI Taxonomy" id="3075545"/>
    <lineage>
        <taxon>Bacteria</taxon>
        <taxon>Bacillati</taxon>
        <taxon>Actinomycetota</taxon>
        <taxon>Actinomycetes</taxon>
        <taxon>Pseudonocardiales</taxon>
        <taxon>Pseudonocardiaceae</taxon>
        <taxon>Pseudonocardia</taxon>
    </lineage>
</organism>
<dbReference type="Gene3D" id="3.40.50.1820">
    <property type="entry name" value="alpha/beta hydrolase"/>
    <property type="match status" value="1"/>
</dbReference>